<gene>
    <name evidence="1" type="ORF">ACFSW5_10060</name>
</gene>
<reference evidence="2" key="1">
    <citation type="journal article" date="2019" name="Int. J. Syst. Evol. Microbiol.">
        <title>The Global Catalogue of Microorganisms (GCM) 10K type strain sequencing project: providing services to taxonomists for standard genome sequencing and annotation.</title>
        <authorList>
            <consortium name="The Broad Institute Genomics Platform"/>
            <consortium name="The Broad Institute Genome Sequencing Center for Infectious Disease"/>
            <person name="Wu L."/>
            <person name="Ma J."/>
        </authorList>
    </citation>
    <scope>NUCLEOTIDE SEQUENCE [LARGE SCALE GENOMIC DNA]</scope>
    <source>
        <strain evidence="2">TISTR 1827</strain>
    </source>
</reference>
<name>A0ABW5QVZ9_9BACL</name>
<dbReference type="EMBL" id="JBHUMY010000009">
    <property type="protein sequence ID" value="MFD2660601.1"/>
    <property type="molecule type" value="Genomic_DNA"/>
</dbReference>
<keyword evidence="2" id="KW-1185">Reference proteome</keyword>
<proteinExistence type="predicted"/>
<protein>
    <submittedName>
        <fullName evidence="1">Uncharacterized protein</fullName>
    </submittedName>
</protein>
<evidence type="ECO:0000313" key="2">
    <source>
        <dbReference type="Proteomes" id="UP001597493"/>
    </source>
</evidence>
<evidence type="ECO:0000313" key="1">
    <source>
        <dbReference type="EMBL" id="MFD2660601.1"/>
    </source>
</evidence>
<sequence length="47" mass="4976">MRKHRTGLIKAETTPPAIVLSTLTNPDVVELMALASANSPCLTISGR</sequence>
<comment type="caution">
    <text evidence="1">The sequence shown here is derived from an EMBL/GenBank/DDBJ whole genome shotgun (WGS) entry which is preliminary data.</text>
</comment>
<organism evidence="1 2">
    <name type="scientific">Paenibacillus thailandensis</name>
    <dbReference type="NCBI Taxonomy" id="393250"/>
    <lineage>
        <taxon>Bacteria</taxon>
        <taxon>Bacillati</taxon>
        <taxon>Bacillota</taxon>
        <taxon>Bacilli</taxon>
        <taxon>Bacillales</taxon>
        <taxon>Paenibacillaceae</taxon>
        <taxon>Paenibacillus</taxon>
    </lineage>
</organism>
<dbReference type="Proteomes" id="UP001597493">
    <property type="component" value="Unassembled WGS sequence"/>
</dbReference>
<accession>A0ABW5QVZ9</accession>
<dbReference type="RefSeq" id="WP_379272197.1">
    <property type="nucleotide sequence ID" value="NZ_JBHUGT010000028.1"/>
</dbReference>